<evidence type="ECO:0000313" key="2">
    <source>
        <dbReference type="Proteomes" id="UP000637628"/>
    </source>
</evidence>
<reference evidence="1 2" key="1">
    <citation type="submission" date="2021-01" db="EMBL/GenBank/DDBJ databases">
        <title>Whole genome shotgun sequence of Actinoplanes durhamensis NBRC 14914.</title>
        <authorList>
            <person name="Komaki H."/>
            <person name="Tamura T."/>
        </authorList>
    </citation>
    <scope>NUCLEOTIDE SEQUENCE [LARGE SCALE GENOMIC DNA]</scope>
    <source>
        <strain evidence="1 2">NBRC 14914</strain>
    </source>
</reference>
<accession>A0ABQ3YQG9</accession>
<organism evidence="1 2">
    <name type="scientific">Paractinoplanes durhamensis</name>
    <dbReference type="NCBI Taxonomy" id="113563"/>
    <lineage>
        <taxon>Bacteria</taxon>
        <taxon>Bacillati</taxon>
        <taxon>Actinomycetota</taxon>
        <taxon>Actinomycetes</taxon>
        <taxon>Micromonosporales</taxon>
        <taxon>Micromonosporaceae</taxon>
        <taxon>Paractinoplanes</taxon>
    </lineage>
</organism>
<keyword evidence="2" id="KW-1185">Reference proteome</keyword>
<evidence type="ECO:0000313" key="1">
    <source>
        <dbReference type="EMBL" id="GID99787.1"/>
    </source>
</evidence>
<sequence length="56" mass="6227">MSPKHENPRLVRVAIRAPPALLPVKGFFGPITFANRLLHVEKLAFGHAGSRSLVRR</sequence>
<gene>
    <name evidence="1" type="ORF">Adu01nite_11380</name>
</gene>
<name>A0ABQ3YQG9_9ACTN</name>
<proteinExistence type="predicted"/>
<protein>
    <submittedName>
        <fullName evidence="1">Uncharacterized protein</fullName>
    </submittedName>
</protein>
<dbReference type="Proteomes" id="UP000637628">
    <property type="component" value="Unassembled WGS sequence"/>
</dbReference>
<dbReference type="EMBL" id="BOML01000010">
    <property type="protein sequence ID" value="GID99787.1"/>
    <property type="molecule type" value="Genomic_DNA"/>
</dbReference>
<comment type="caution">
    <text evidence="1">The sequence shown here is derived from an EMBL/GenBank/DDBJ whole genome shotgun (WGS) entry which is preliminary data.</text>
</comment>